<evidence type="ECO:0000313" key="8">
    <source>
        <dbReference type="EMBL" id="WOK06171.1"/>
    </source>
</evidence>
<feature type="chain" id="PRO_5046016628" evidence="6">
    <location>
        <begin position="24"/>
        <end position="513"/>
    </location>
</feature>
<evidence type="ECO:0000256" key="5">
    <source>
        <dbReference type="SAM" id="MobiDB-lite"/>
    </source>
</evidence>
<gene>
    <name evidence="8" type="ORF">RT717_24140</name>
</gene>
<dbReference type="InterPro" id="IPR036737">
    <property type="entry name" value="OmpA-like_sf"/>
</dbReference>
<dbReference type="Pfam" id="PF00691">
    <property type="entry name" value="OmpA"/>
    <property type="match status" value="1"/>
</dbReference>
<dbReference type="PANTHER" id="PTHR30329:SF21">
    <property type="entry name" value="LIPOPROTEIN YIAD-RELATED"/>
    <property type="match status" value="1"/>
</dbReference>
<dbReference type="NCBIfam" id="TIGR03519">
    <property type="entry name" value="T9SS_PorP_fam"/>
    <property type="match status" value="1"/>
</dbReference>
<dbReference type="InterPro" id="IPR006665">
    <property type="entry name" value="OmpA-like"/>
</dbReference>
<dbReference type="Gene3D" id="3.30.1330.60">
    <property type="entry name" value="OmpA-like domain"/>
    <property type="match status" value="1"/>
</dbReference>
<feature type="signal peptide" evidence="6">
    <location>
        <begin position="1"/>
        <end position="23"/>
    </location>
</feature>
<dbReference type="RefSeq" id="WP_317488905.1">
    <property type="nucleotide sequence ID" value="NZ_CP136051.1"/>
</dbReference>
<evidence type="ECO:0000256" key="6">
    <source>
        <dbReference type="SAM" id="SignalP"/>
    </source>
</evidence>
<dbReference type="PROSITE" id="PS51123">
    <property type="entry name" value="OMPA_2"/>
    <property type="match status" value="1"/>
</dbReference>
<keyword evidence="2 4" id="KW-0472">Membrane</keyword>
<dbReference type="EMBL" id="CP136051">
    <property type="protein sequence ID" value="WOK06171.1"/>
    <property type="molecule type" value="Genomic_DNA"/>
</dbReference>
<evidence type="ECO:0000313" key="9">
    <source>
        <dbReference type="Proteomes" id="UP001302349"/>
    </source>
</evidence>
<keyword evidence="6" id="KW-0732">Signal</keyword>
<proteinExistence type="predicted"/>
<keyword evidence="3" id="KW-0998">Cell outer membrane</keyword>
<dbReference type="InterPro" id="IPR006664">
    <property type="entry name" value="OMP_bac"/>
</dbReference>
<dbReference type="PRINTS" id="PR01021">
    <property type="entry name" value="OMPADOMAIN"/>
</dbReference>
<organism evidence="8 9">
    <name type="scientific">Imperialibacter roseus</name>
    <dbReference type="NCBI Taxonomy" id="1324217"/>
    <lineage>
        <taxon>Bacteria</taxon>
        <taxon>Pseudomonadati</taxon>
        <taxon>Bacteroidota</taxon>
        <taxon>Cytophagia</taxon>
        <taxon>Cytophagales</taxon>
        <taxon>Flammeovirgaceae</taxon>
        <taxon>Imperialibacter</taxon>
    </lineage>
</organism>
<protein>
    <submittedName>
        <fullName evidence="8">PorP/SprF family type IX secretion system membrane protein</fullName>
    </submittedName>
</protein>
<dbReference type="Pfam" id="PF11751">
    <property type="entry name" value="PorP_SprF"/>
    <property type="match status" value="1"/>
</dbReference>
<dbReference type="SUPFAM" id="SSF103088">
    <property type="entry name" value="OmpA-like"/>
    <property type="match status" value="1"/>
</dbReference>
<dbReference type="InterPro" id="IPR050330">
    <property type="entry name" value="Bact_OuterMem_StrucFunc"/>
</dbReference>
<dbReference type="Proteomes" id="UP001302349">
    <property type="component" value="Chromosome"/>
</dbReference>
<comment type="subcellular location">
    <subcellularLocation>
        <location evidence="1">Cell outer membrane</location>
    </subcellularLocation>
</comment>
<name>A0ABZ0IR25_9BACT</name>
<evidence type="ECO:0000259" key="7">
    <source>
        <dbReference type="PROSITE" id="PS51123"/>
    </source>
</evidence>
<feature type="compositionally biased region" description="Low complexity" evidence="5">
    <location>
        <begin position="363"/>
        <end position="373"/>
    </location>
</feature>
<feature type="compositionally biased region" description="Basic residues" evidence="5">
    <location>
        <begin position="324"/>
        <end position="343"/>
    </location>
</feature>
<dbReference type="PANTHER" id="PTHR30329">
    <property type="entry name" value="STATOR ELEMENT OF FLAGELLAR MOTOR COMPLEX"/>
    <property type="match status" value="1"/>
</dbReference>
<evidence type="ECO:0000256" key="3">
    <source>
        <dbReference type="ARBA" id="ARBA00023237"/>
    </source>
</evidence>
<reference evidence="8 9" key="1">
    <citation type="journal article" date="2023" name="Microbiol. Resour. Announc.">
        <title>Complete Genome Sequence of Imperialibacter roseus strain P4T.</title>
        <authorList>
            <person name="Tizabi D.R."/>
            <person name="Bachvaroff T."/>
            <person name="Hill R.T."/>
        </authorList>
    </citation>
    <scope>NUCLEOTIDE SEQUENCE [LARGE SCALE GENOMIC DNA]</scope>
    <source>
        <strain evidence="8 9">P4T</strain>
    </source>
</reference>
<evidence type="ECO:0000256" key="2">
    <source>
        <dbReference type="ARBA" id="ARBA00023136"/>
    </source>
</evidence>
<keyword evidence="9" id="KW-1185">Reference proteome</keyword>
<feature type="region of interest" description="Disordered" evidence="5">
    <location>
        <begin position="323"/>
        <end position="390"/>
    </location>
</feature>
<sequence length="513" mass="57357">MMRWRLRFLVYFLLMLCGQTMLAQQFNFSQYGFTDQRVNPALVGIGNYWKVGGVHRQQNTGPQFDIKSTSLSASYPLVAPGRGRTLGGIGVTFLDDKAGEGKAFKTQEVGLSYAMQVRTARNQQLALGVGLFAQTRKFSYDDFFTSQQYIPNRGYDRSIDNGESFDELRRSFGRLSIGLQWEKRDKNNSRLAHFGLSSFDINQPREAFIDSDYRIRTSFMLNGGFQLYQSGSMSLYPEVLYTYNGRNNQLNAGINWRYMLASKGFVELKGAYLSGGLFLAGFQFGRDEFRMGVSYDVPTNGSNTANQGAFEFGFELKGLVTRAAKSKTKRRKKQKTAKSKSKRPSPTNEAKRPAVPKEKVEETAAADTGTADVPTEEADTNIAASPDVKTGVEQVEFENFKPEKITEELGFETNKTSINANFKQKLDELADRLEREPWLKVDIVGHTDNVGSEAANEALSVARAAAVEAYLLSKGIARERLTTEGKGELEPVSSNDTAEGRSQNRRVELIIHR</sequence>
<evidence type="ECO:0000256" key="1">
    <source>
        <dbReference type="ARBA" id="ARBA00004442"/>
    </source>
</evidence>
<dbReference type="CDD" id="cd07185">
    <property type="entry name" value="OmpA_C-like"/>
    <property type="match status" value="1"/>
</dbReference>
<dbReference type="InterPro" id="IPR019861">
    <property type="entry name" value="PorP/SprF_Bacteroidetes"/>
</dbReference>
<accession>A0ABZ0IR25</accession>
<feature type="compositionally biased region" description="Polar residues" evidence="5">
    <location>
        <begin position="492"/>
        <end position="501"/>
    </location>
</feature>
<evidence type="ECO:0000256" key="4">
    <source>
        <dbReference type="PROSITE-ProRule" id="PRU00473"/>
    </source>
</evidence>
<feature type="domain" description="OmpA-like" evidence="7">
    <location>
        <begin position="398"/>
        <end position="513"/>
    </location>
</feature>
<feature type="compositionally biased region" description="Basic and acidic residues" evidence="5">
    <location>
        <begin position="349"/>
        <end position="362"/>
    </location>
</feature>
<feature type="region of interest" description="Disordered" evidence="5">
    <location>
        <begin position="482"/>
        <end position="513"/>
    </location>
</feature>